<protein>
    <submittedName>
        <fullName evidence="1">Uncharacterized protein</fullName>
    </submittedName>
</protein>
<reference evidence="2" key="1">
    <citation type="journal article" date="2014" name="Proc. Natl. Acad. Sci. U.S.A.">
        <title>Extensive sampling of basidiomycete genomes demonstrates inadequacy of the white-rot/brown-rot paradigm for wood decay fungi.</title>
        <authorList>
            <person name="Riley R."/>
            <person name="Salamov A.A."/>
            <person name="Brown D.W."/>
            <person name="Nagy L.G."/>
            <person name="Floudas D."/>
            <person name="Held B.W."/>
            <person name="Levasseur A."/>
            <person name="Lombard V."/>
            <person name="Morin E."/>
            <person name="Otillar R."/>
            <person name="Lindquist E.A."/>
            <person name="Sun H."/>
            <person name="LaButti K.M."/>
            <person name="Schmutz J."/>
            <person name="Jabbour D."/>
            <person name="Luo H."/>
            <person name="Baker S.E."/>
            <person name="Pisabarro A.G."/>
            <person name="Walton J.D."/>
            <person name="Blanchette R.A."/>
            <person name="Henrissat B."/>
            <person name="Martin F."/>
            <person name="Cullen D."/>
            <person name="Hibbett D.S."/>
            <person name="Grigoriev I.V."/>
        </authorList>
    </citation>
    <scope>NUCLEOTIDE SEQUENCE [LARGE SCALE GENOMIC DNA]</scope>
    <source>
        <strain evidence="2">FD-172 SS1</strain>
    </source>
</reference>
<keyword evidence="2" id="KW-1185">Reference proteome</keyword>
<evidence type="ECO:0000313" key="2">
    <source>
        <dbReference type="Proteomes" id="UP000027195"/>
    </source>
</evidence>
<gene>
    <name evidence="1" type="ORF">BOTBODRAFT_621261</name>
</gene>
<sequence length="298" mass="31777">QAPNPLLQISTGAIGTIGLPLSEPEAKRIVAQVTAAGSLASESEQAAMDQDIDTGGPCEIDASDVHFGNPLWEPFVAEVAKSACDTIGVDCTVGAPKVEPHKLCLYEPGSWFTTSDSTAKADGMFGTITILLPSAFAGGEIFLSHAERPAAIDFSAGSLSTTSVLSYYADVTQEIEPITSGYCLALPYNLIHATNSPQPSLHIYDIAMQKLWDVLLAWKQSIEQTPQKIAYLLQKRPSKEALYQGSLQDADAHKAAALGKVATEAGFHVGLAIMECRLSGTAKHLGSNRRGRRWPDHS</sequence>
<dbReference type="PANTHER" id="PTHR33099">
    <property type="entry name" value="FE2OG DIOXYGENASE DOMAIN-CONTAINING PROTEIN"/>
    <property type="match status" value="1"/>
</dbReference>
<dbReference type="Gene3D" id="2.60.120.620">
    <property type="entry name" value="q2cbj1_9rhob like domain"/>
    <property type="match status" value="1"/>
</dbReference>
<dbReference type="InParanoid" id="A0A067MMB7"/>
<dbReference type="EMBL" id="KL198026">
    <property type="protein sequence ID" value="KDQ16699.1"/>
    <property type="molecule type" value="Genomic_DNA"/>
</dbReference>
<feature type="non-terminal residue" evidence="1">
    <location>
        <position position="1"/>
    </location>
</feature>
<dbReference type="Proteomes" id="UP000027195">
    <property type="component" value="Unassembled WGS sequence"/>
</dbReference>
<name>A0A067MMB7_BOTB1</name>
<evidence type="ECO:0000313" key="1">
    <source>
        <dbReference type="EMBL" id="KDQ16699.1"/>
    </source>
</evidence>
<proteinExistence type="predicted"/>
<dbReference type="HOGENOM" id="CLU_007520_2_0_1"/>
<dbReference type="PANTHER" id="PTHR33099:SF7">
    <property type="entry name" value="MYND-TYPE DOMAIN-CONTAINING PROTEIN"/>
    <property type="match status" value="1"/>
</dbReference>
<organism evidence="1 2">
    <name type="scientific">Botryobasidium botryosum (strain FD-172 SS1)</name>
    <dbReference type="NCBI Taxonomy" id="930990"/>
    <lineage>
        <taxon>Eukaryota</taxon>
        <taxon>Fungi</taxon>
        <taxon>Dikarya</taxon>
        <taxon>Basidiomycota</taxon>
        <taxon>Agaricomycotina</taxon>
        <taxon>Agaricomycetes</taxon>
        <taxon>Cantharellales</taxon>
        <taxon>Botryobasidiaceae</taxon>
        <taxon>Botryobasidium</taxon>
    </lineage>
</organism>
<accession>A0A067MMB7</accession>
<dbReference type="AlphaFoldDB" id="A0A067MMB7"/>
<dbReference type="OrthoDB" id="3266192at2759"/>